<dbReference type="SUPFAM" id="SSF53098">
    <property type="entry name" value="Ribonuclease H-like"/>
    <property type="match status" value="1"/>
</dbReference>
<dbReference type="PANTHER" id="PTHR35004">
    <property type="entry name" value="TRANSPOSASE RV3428C-RELATED"/>
    <property type="match status" value="1"/>
</dbReference>
<dbReference type="InterPro" id="IPR001584">
    <property type="entry name" value="Integrase_cat-core"/>
</dbReference>
<dbReference type="GO" id="GO:0015074">
    <property type="term" value="P:DNA integration"/>
    <property type="evidence" value="ECO:0007669"/>
    <property type="project" value="InterPro"/>
</dbReference>
<gene>
    <name evidence="4" type="ORF">AVDCRST_MAG10-2733</name>
</gene>
<dbReference type="NCBIfam" id="NF033546">
    <property type="entry name" value="transpos_IS21"/>
    <property type="match status" value="1"/>
</dbReference>
<feature type="region of interest" description="Disordered" evidence="2">
    <location>
        <begin position="487"/>
        <end position="548"/>
    </location>
</feature>
<dbReference type="PANTHER" id="PTHR35004:SF8">
    <property type="entry name" value="TRANSPOSASE RV3428C-RELATED"/>
    <property type="match status" value="1"/>
</dbReference>
<evidence type="ECO:0000256" key="2">
    <source>
        <dbReference type="SAM" id="MobiDB-lite"/>
    </source>
</evidence>
<dbReference type="Pfam" id="PF22483">
    <property type="entry name" value="Mu-transpos_C_2"/>
    <property type="match status" value="1"/>
</dbReference>
<dbReference type="InterPro" id="IPR036397">
    <property type="entry name" value="RNaseH_sf"/>
</dbReference>
<sequence length="548" mass="60628">MAFREVPVFEVREVLRLWLRGETLRGIERLSRVDRKTVRRYVEAGVAQGLVRESGEDQLHDELIGSVVEAVRPHRSDGHGEAWRLLIAHHDQIKAWLDKGLTVVKCHDLLVRQGVVVPERTLHRYALEVCGHRRGRGPTVRVADGRPGDECQIDFGRMGSLHDPTADRVRAAYVLVFTACFSRHCFVWVSFSQTTEAVIAGCEAAWAFFGGVFATVIPDNLSAVVDKANSTEPRFNEAFVEYAQSRGFVIDPARVRKPQDKPRVERVVPYVRASFFAGEHFVDRDDAQRRAEEWCATKAGLRVHGTTQCRPAELFALEEAARLLPAPTTRYDVPLYAKPKVHRDHHIEVGKALYSIPGDLIGSHVNVRADAVLVKVFFRGQLVKVHPRQPPGGRSTDAEDLPSEKTVYAMRDIDRLQAMAAAHGPAVGTYAQALLDIPLPWTRMRQVYALLGLVKKWGPKRVDAACARALEAEAISVSLIGRMLERATENQQPPSPPTPPPPGGRFARAPEHFASGGAKRPHPGATPHPDRPTTGLSEDGFEAEGGAA</sequence>
<evidence type="ECO:0000313" key="4">
    <source>
        <dbReference type="EMBL" id="CAA9260663.1"/>
    </source>
</evidence>
<dbReference type="InterPro" id="IPR054353">
    <property type="entry name" value="IstA-like_C"/>
</dbReference>
<protein>
    <submittedName>
        <fullName evidence="4">Transposase</fullName>
    </submittedName>
</protein>
<accession>A0A6J4IUH5</accession>
<evidence type="ECO:0000256" key="1">
    <source>
        <dbReference type="ARBA" id="ARBA00009277"/>
    </source>
</evidence>
<dbReference type="PROSITE" id="PS50994">
    <property type="entry name" value="INTEGRASE"/>
    <property type="match status" value="1"/>
</dbReference>
<name>A0A6J4IUH5_9ACTN</name>
<reference evidence="4" key="1">
    <citation type="submission" date="2020-02" db="EMBL/GenBank/DDBJ databases">
        <authorList>
            <person name="Meier V. D."/>
        </authorList>
    </citation>
    <scope>NUCLEOTIDE SEQUENCE</scope>
    <source>
        <strain evidence="4">AVDCRST_MAG10</strain>
    </source>
</reference>
<dbReference type="InterPro" id="IPR012337">
    <property type="entry name" value="RNaseH-like_sf"/>
</dbReference>
<dbReference type="Pfam" id="PF00665">
    <property type="entry name" value="rve"/>
    <property type="match status" value="1"/>
</dbReference>
<feature type="domain" description="Integrase catalytic" evidence="3">
    <location>
        <begin position="143"/>
        <end position="319"/>
    </location>
</feature>
<proteinExistence type="inferred from homology"/>
<dbReference type="AlphaFoldDB" id="A0A6J4IUH5"/>
<comment type="similarity">
    <text evidence="1">Belongs to the transposase IS21/IS408/IS1162 family.</text>
</comment>
<dbReference type="EMBL" id="CADCTB010000167">
    <property type="protein sequence ID" value="CAA9260663.1"/>
    <property type="molecule type" value="Genomic_DNA"/>
</dbReference>
<feature type="compositionally biased region" description="Pro residues" evidence="2">
    <location>
        <begin position="493"/>
        <end position="503"/>
    </location>
</feature>
<dbReference type="GO" id="GO:0003676">
    <property type="term" value="F:nucleic acid binding"/>
    <property type="evidence" value="ECO:0007669"/>
    <property type="project" value="InterPro"/>
</dbReference>
<dbReference type="Gene3D" id="3.30.420.10">
    <property type="entry name" value="Ribonuclease H-like superfamily/Ribonuclease H"/>
    <property type="match status" value="1"/>
</dbReference>
<evidence type="ECO:0000259" key="3">
    <source>
        <dbReference type="PROSITE" id="PS50994"/>
    </source>
</evidence>
<organism evidence="4">
    <name type="scientific">uncultured Acidimicrobiales bacterium</name>
    <dbReference type="NCBI Taxonomy" id="310071"/>
    <lineage>
        <taxon>Bacteria</taxon>
        <taxon>Bacillati</taxon>
        <taxon>Actinomycetota</taxon>
        <taxon>Acidimicrobiia</taxon>
        <taxon>Acidimicrobiales</taxon>
        <taxon>environmental samples</taxon>
    </lineage>
</organism>